<dbReference type="InterPro" id="IPR011662">
    <property type="entry name" value="Secretin/TonB_short_N"/>
</dbReference>
<gene>
    <name evidence="6" type="ORF">A2150_02130</name>
</gene>
<evidence type="ECO:0000313" key="7">
    <source>
        <dbReference type="Proteomes" id="UP000177925"/>
    </source>
</evidence>
<dbReference type="SMART" id="SM00965">
    <property type="entry name" value="STN"/>
    <property type="match status" value="1"/>
</dbReference>
<organism evidence="6 7">
    <name type="scientific">Candidatus Muproteobacteria bacterium RBG_16_64_11</name>
    <dbReference type="NCBI Taxonomy" id="1817758"/>
    <lineage>
        <taxon>Bacteria</taxon>
        <taxon>Pseudomonadati</taxon>
        <taxon>Pseudomonadota</taxon>
        <taxon>Candidatus Muproteobacteria</taxon>
    </lineage>
</organism>
<accession>A0A1F6TCK6</accession>
<evidence type="ECO:0000256" key="1">
    <source>
        <dbReference type="ARBA" id="ARBA00022448"/>
    </source>
</evidence>
<comment type="caution">
    <text evidence="6">The sequence shown here is derived from an EMBL/GenBank/DDBJ whole genome shotgun (WGS) entry which is preliminary data.</text>
</comment>
<keyword evidence="3" id="KW-0998">Cell outer membrane</keyword>
<dbReference type="Pfam" id="PF07655">
    <property type="entry name" value="Secretin_N_2"/>
    <property type="match status" value="1"/>
</dbReference>
<dbReference type="InterPro" id="IPR011514">
    <property type="entry name" value="Secretin_N_2"/>
</dbReference>
<dbReference type="Pfam" id="PF00263">
    <property type="entry name" value="Secretin"/>
    <property type="match status" value="1"/>
</dbReference>
<dbReference type="PANTHER" id="PTHR30332">
    <property type="entry name" value="PROBABLE GENERAL SECRETION PATHWAY PROTEIN D"/>
    <property type="match status" value="1"/>
</dbReference>
<dbReference type="Gene3D" id="3.30.1370.130">
    <property type="match status" value="1"/>
</dbReference>
<proteinExistence type="predicted"/>
<evidence type="ECO:0000256" key="2">
    <source>
        <dbReference type="ARBA" id="ARBA00023136"/>
    </source>
</evidence>
<evidence type="ECO:0000313" key="6">
    <source>
        <dbReference type="EMBL" id="OGI42868.1"/>
    </source>
</evidence>
<dbReference type="NCBIfam" id="TIGR02519">
    <property type="entry name" value="pilus_MshL"/>
    <property type="match status" value="1"/>
</dbReference>
<protein>
    <submittedName>
        <fullName evidence="6">Pilus (MSHA type) biogenesis protein MshL</fullName>
    </submittedName>
</protein>
<evidence type="ECO:0000259" key="5">
    <source>
        <dbReference type="SMART" id="SM00965"/>
    </source>
</evidence>
<reference evidence="6 7" key="1">
    <citation type="journal article" date="2016" name="Nat. Commun.">
        <title>Thousands of microbial genomes shed light on interconnected biogeochemical processes in an aquifer system.</title>
        <authorList>
            <person name="Anantharaman K."/>
            <person name="Brown C.T."/>
            <person name="Hug L.A."/>
            <person name="Sharon I."/>
            <person name="Castelle C.J."/>
            <person name="Probst A.J."/>
            <person name="Thomas B.C."/>
            <person name="Singh A."/>
            <person name="Wilkins M.J."/>
            <person name="Karaoz U."/>
            <person name="Brodie E.L."/>
            <person name="Williams K.H."/>
            <person name="Hubbard S.S."/>
            <person name="Banfield J.F."/>
        </authorList>
    </citation>
    <scope>NUCLEOTIDE SEQUENCE [LARGE SCALE GENOMIC DNA]</scope>
</reference>
<dbReference type="PRINTS" id="PR00811">
    <property type="entry name" value="BCTERIALGSPD"/>
</dbReference>
<dbReference type="GO" id="GO:0019867">
    <property type="term" value="C:outer membrane"/>
    <property type="evidence" value="ECO:0007669"/>
    <property type="project" value="InterPro"/>
</dbReference>
<name>A0A1F6TCK6_9PROT</name>
<dbReference type="GO" id="GO:0009297">
    <property type="term" value="P:pilus assembly"/>
    <property type="evidence" value="ECO:0007669"/>
    <property type="project" value="InterPro"/>
</dbReference>
<dbReference type="GO" id="GO:0009306">
    <property type="term" value="P:protein secretion"/>
    <property type="evidence" value="ECO:0007669"/>
    <property type="project" value="InterPro"/>
</dbReference>
<dbReference type="GO" id="GO:0015627">
    <property type="term" value="C:type II protein secretion system complex"/>
    <property type="evidence" value="ECO:0007669"/>
    <property type="project" value="TreeGrafter"/>
</dbReference>
<dbReference type="InterPro" id="IPR013358">
    <property type="entry name" value="Pilus_biogenesis_MshL"/>
</dbReference>
<feature type="domain" description="Secretin/TonB short N-terminal" evidence="5">
    <location>
        <begin position="65"/>
        <end position="113"/>
    </location>
</feature>
<sequence length="514" mass="53954">MDATMQEAKKPSRPVPAEISQALLPPIEIKLPDGKAAPLEPRFDLTVSNAPAREVFMGLVEGTPYSMVVHPDVKGFLSLNLKEVTVPEAVEAIRQVYGYEYRRDGGRFLILGAEMQTRIFTVNYLNVTRSGTSNVNVGGSGGIGGASTGTGTTTTTGTTTGSGGAASSGAVSVSTSSQSDFWKNLTTALTAIVGAEGGRKVVINPQTGLVVVRAMPDELRLVEDYLGVTHATVNRQVVLEAKVIEVELKNEFQSGVNWSLIVNNSRGQLVDTRGSLFGGGTAAGGGTGTIASAFGGVFSLRLASGDFSLLIDALKGQGEVQILSSPRVSTVNNQKAVIKVGGEDFFVTGVTSAVAATSTTAGSTPSVSLTSFFSGISLDVTPQIDEHNNIILHIHPSVSAVTEKTKSFSVSSETFSLPTAASTIQESDNIVRAESGQIIVIGGLMKEASTDEDASVPVLADVPLLGNLFKHKKLTRIKKELIILLKPTSINIGQDWDNAVGEAHERIKRLRTGS</sequence>
<keyword evidence="2" id="KW-0472">Membrane</keyword>
<dbReference type="PANTHER" id="PTHR30332:SF17">
    <property type="entry name" value="TYPE IV PILIATION SYSTEM PROTEIN DR_0774-RELATED"/>
    <property type="match status" value="1"/>
</dbReference>
<dbReference type="Proteomes" id="UP000177925">
    <property type="component" value="Unassembled WGS sequence"/>
</dbReference>
<dbReference type="EMBL" id="MFSS01000076">
    <property type="protein sequence ID" value="OGI42868.1"/>
    <property type="molecule type" value="Genomic_DNA"/>
</dbReference>
<feature type="compositionally biased region" description="Low complexity" evidence="4">
    <location>
        <begin position="149"/>
        <end position="159"/>
    </location>
</feature>
<feature type="region of interest" description="Disordered" evidence="4">
    <location>
        <begin position="140"/>
        <end position="169"/>
    </location>
</feature>
<dbReference type="AlphaFoldDB" id="A0A1F6TCK6"/>
<evidence type="ECO:0000256" key="4">
    <source>
        <dbReference type="SAM" id="MobiDB-lite"/>
    </source>
</evidence>
<dbReference type="STRING" id="1817758.A2150_02130"/>
<evidence type="ECO:0000256" key="3">
    <source>
        <dbReference type="ARBA" id="ARBA00023237"/>
    </source>
</evidence>
<dbReference type="InterPro" id="IPR001775">
    <property type="entry name" value="GspD/PilQ"/>
</dbReference>
<keyword evidence="1" id="KW-0813">Transport</keyword>
<dbReference type="InterPro" id="IPR004846">
    <property type="entry name" value="T2SS/T3SS_dom"/>
</dbReference>
<dbReference type="InterPro" id="IPR050810">
    <property type="entry name" value="Bact_Secretion_Sys_Channel"/>
</dbReference>